<dbReference type="Gene3D" id="1.25.40.10">
    <property type="entry name" value="Tetratricopeptide repeat domain"/>
    <property type="match status" value="3"/>
</dbReference>
<keyword evidence="1" id="KW-0677">Repeat</keyword>
<dbReference type="PROSITE" id="PS50293">
    <property type="entry name" value="TPR_REGION"/>
    <property type="match status" value="5"/>
</dbReference>
<protein>
    <submittedName>
        <fullName evidence="4">Uncharacterized protein</fullName>
    </submittedName>
</protein>
<organism evidence="4 6">
    <name type="scientific">Didymodactylos carnosus</name>
    <dbReference type="NCBI Taxonomy" id="1234261"/>
    <lineage>
        <taxon>Eukaryota</taxon>
        <taxon>Metazoa</taxon>
        <taxon>Spiralia</taxon>
        <taxon>Gnathifera</taxon>
        <taxon>Rotifera</taxon>
        <taxon>Eurotatoria</taxon>
        <taxon>Bdelloidea</taxon>
        <taxon>Philodinida</taxon>
        <taxon>Philodinidae</taxon>
        <taxon>Didymodactylos</taxon>
    </lineage>
</organism>
<feature type="repeat" description="TPR" evidence="3">
    <location>
        <begin position="551"/>
        <end position="584"/>
    </location>
</feature>
<feature type="repeat" description="TPR" evidence="3">
    <location>
        <begin position="593"/>
        <end position="626"/>
    </location>
</feature>
<dbReference type="PROSITE" id="PS50005">
    <property type="entry name" value="TPR"/>
    <property type="match status" value="10"/>
</dbReference>
<comment type="caution">
    <text evidence="4">The sequence shown here is derived from an EMBL/GenBank/DDBJ whole genome shotgun (WGS) entry which is preliminary data.</text>
</comment>
<dbReference type="Gene3D" id="3.90.176.10">
    <property type="entry name" value="Toxin ADP-ribosyltransferase, Chain A, domain 1"/>
    <property type="match status" value="1"/>
</dbReference>
<dbReference type="EMBL" id="CAJOBC010092681">
    <property type="protein sequence ID" value="CAF4411128.1"/>
    <property type="molecule type" value="Genomic_DNA"/>
</dbReference>
<feature type="repeat" description="TPR" evidence="3">
    <location>
        <begin position="467"/>
        <end position="500"/>
    </location>
</feature>
<dbReference type="Pfam" id="PF13424">
    <property type="entry name" value="TPR_12"/>
    <property type="match status" value="5"/>
</dbReference>
<feature type="repeat" description="TPR" evidence="3">
    <location>
        <begin position="719"/>
        <end position="752"/>
    </location>
</feature>
<feature type="repeat" description="TPR" evidence="3">
    <location>
        <begin position="677"/>
        <end position="710"/>
    </location>
</feature>
<dbReference type="SMART" id="SM00028">
    <property type="entry name" value="TPR"/>
    <property type="match status" value="10"/>
</dbReference>
<feature type="repeat" description="TPR" evidence="3">
    <location>
        <begin position="761"/>
        <end position="794"/>
    </location>
</feature>
<feature type="repeat" description="TPR" evidence="3">
    <location>
        <begin position="803"/>
        <end position="836"/>
    </location>
</feature>
<sequence length="898" mass="102973">MSTTIDSKPSHSISTSQTTTDRVQTSICRTNFIEQQNLENFQIVWLDANINKTDHNSQTICRLRAVINNLNIFDNVCDCYDYIAGVQNEKVFLIVSGSISQYILPYTDQMPQIQFIYIYCFNIKKHEQWAMNYDIVRGTYTNMNDICEQLSKDVTSSRQFLFMNILSTTIKEKEINKQEASFMYFQLLTDILIGMEHEDDAKTDMINHCRLQYIGNEIDLKYIDEFDKTYSPNEAIWWYTRHCFLFEILNKALRIQDIDILFKYRFFLTDLHNQTKQLHSEFVQSFTTKNIDNEQRTVTVYRGQGINADELENLKNNLGGLLSFNNFLSTSTNPKVALMFLPIKSDLQSVLFEIIAKYSEDTKPFCSLKGLSNFNQEQEVLFSIGSIFRIESLDNFSNGVTKISLILTAQEDEQLKQLRQHIRMKFGEELNLNALGVLMIDMGEYHYAQQYFITSITNHQQAHADISQDYNYIGIAHAKNGEYDKALENYERTLEIQLKSLPANHPSLAVTYSNIGLVHHEKGEYDKLLETYERTLEIQLKSLPSNHPSLATTYSNMGTTLNAKGEYDKALENYQRALEIQLKSLPSNHPSSATIYSNIGLVHHEKGEYDKALETYERTLEIQLKSLPSNHPSLATTYNHTGSALNAKGEYDKALETYERSLEIQLKSLPSNHPSLAITYSNIGTVHHEKGEYDKALETYEKTLEIQLKSLPSNHPSLAITYSNMATTLNAKGEYDKALENYQRALEIQLKSLPSNHPSLATTYNHTGSALNAKGEYDKAFETYERSLEIQLKSLPSNHPSLAITYSNIGLVHHEKGEYDKSLEIYERTLDIQLNSLPSSHPSLATTYAGIGLVHQAKCEYDKAFENFERTLEIQLKSLPSISVKKFIKTAVIYRRLC</sequence>
<dbReference type="PANTHER" id="PTHR45641:SF1">
    <property type="entry name" value="AAA+ ATPASE DOMAIN-CONTAINING PROTEIN"/>
    <property type="match status" value="1"/>
</dbReference>
<feature type="repeat" description="TPR" evidence="3">
    <location>
        <begin position="635"/>
        <end position="668"/>
    </location>
</feature>
<dbReference type="AlphaFoldDB" id="A0A815WKI7"/>
<feature type="repeat" description="TPR" evidence="3">
    <location>
        <begin position="509"/>
        <end position="542"/>
    </location>
</feature>
<dbReference type="Proteomes" id="UP000663829">
    <property type="component" value="Unassembled WGS sequence"/>
</dbReference>
<feature type="repeat" description="TPR" evidence="3">
    <location>
        <begin position="845"/>
        <end position="878"/>
    </location>
</feature>
<gene>
    <name evidence="4" type="ORF">GPM918_LOCUS39158</name>
    <name evidence="5" type="ORF">SRO942_LOCUS40012</name>
</gene>
<evidence type="ECO:0000256" key="3">
    <source>
        <dbReference type="PROSITE-ProRule" id="PRU00339"/>
    </source>
</evidence>
<dbReference type="OrthoDB" id="421075at2759"/>
<dbReference type="EMBL" id="CAJNOQ010027008">
    <property type="protein sequence ID" value="CAF1550184.1"/>
    <property type="molecule type" value="Genomic_DNA"/>
</dbReference>
<accession>A0A815WKI7</accession>
<evidence type="ECO:0000256" key="1">
    <source>
        <dbReference type="ARBA" id="ARBA00022737"/>
    </source>
</evidence>
<dbReference type="Proteomes" id="UP000681722">
    <property type="component" value="Unassembled WGS sequence"/>
</dbReference>
<reference evidence="4" key="1">
    <citation type="submission" date="2021-02" db="EMBL/GenBank/DDBJ databases">
        <authorList>
            <person name="Nowell W R."/>
        </authorList>
    </citation>
    <scope>NUCLEOTIDE SEQUENCE</scope>
</reference>
<dbReference type="SUPFAM" id="SSF48452">
    <property type="entry name" value="TPR-like"/>
    <property type="match status" value="2"/>
</dbReference>
<evidence type="ECO:0000313" key="4">
    <source>
        <dbReference type="EMBL" id="CAF1550184.1"/>
    </source>
</evidence>
<dbReference type="PROSITE" id="PS51996">
    <property type="entry name" value="TR_MART"/>
    <property type="match status" value="1"/>
</dbReference>
<evidence type="ECO:0000313" key="5">
    <source>
        <dbReference type="EMBL" id="CAF4411128.1"/>
    </source>
</evidence>
<dbReference type="InterPro" id="IPR019734">
    <property type="entry name" value="TPR_rpt"/>
</dbReference>
<proteinExistence type="predicted"/>
<keyword evidence="6" id="KW-1185">Reference proteome</keyword>
<dbReference type="PANTHER" id="PTHR45641">
    <property type="entry name" value="TETRATRICOPEPTIDE REPEAT PROTEIN (AFU_ORTHOLOGUE AFUA_6G03870)"/>
    <property type="match status" value="1"/>
</dbReference>
<keyword evidence="2 3" id="KW-0802">TPR repeat</keyword>
<evidence type="ECO:0000256" key="2">
    <source>
        <dbReference type="ARBA" id="ARBA00022803"/>
    </source>
</evidence>
<name>A0A815WKI7_9BILA</name>
<dbReference type="InterPro" id="IPR011990">
    <property type="entry name" value="TPR-like_helical_dom_sf"/>
</dbReference>
<dbReference type="SUPFAM" id="SSF56399">
    <property type="entry name" value="ADP-ribosylation"/>
    <property type="match status" value="1"/>
</dbReference>
<evidence type="ECO:0000313" key="6">
    <source>
        <dbReference type="Proteomes" id="UP000663829"/>
    </source>
</evidence>